<feature type="binding site" evidence="12">
    <location>
        <position position="400"/>
    </location>
    <ligand>
        <name>(2R)-2-phosphoglycerate</name>
        <dbReference type="ChEBI" id="CHEBI:58289"/>
    </ligand>
</feature>
<dbReference type="SFLD" id="SFLDG00178">
    <property type="entry name" value="enolase"/>
    <property type="match status" value="1"/>
</dbReference>
<proteinExistence type="inferred from homology"/>
<feature type="active site" description="Proton donor" evidence="12 13">
    <location>
        <position position="207"/>
    </location>
</feature>
<evidence type="ECO:0000256" key="14">
    <source>
        <dbReference type="PIRSR" id="PIRSR001400-2"/>
    </source>
</evidence>
<dbReference type="PANTHER" id="PTHR11902">
    <property type="entry name" value="ENOLASE"/>
    <property type="match status" value="1"/>
</dbReference>
<keyword evidence="10 12" id="KW-0456">Lyase</keyword>
<dbReference type="SMART" id="SM01192">
    <property type="entry name" value="Enolase_C"/>
    <property type="match status" value="1"/>
</dbReference>
<feature type="domain" description="Enolase N-terminal" evidence="17">
    <location>
        <begin position="8"/>
        <end position="137"/>
    </location>
</feature>
<dbReference type="EC" id="4.2.1.11" evidence="3 12"/>
<dbReference type="RefSeq" id="WP_133441841.1">
    <property type="nucleotide sequence ID" value="NZ_CP034726.1"/>
</dbReference>
<feature type="domain" description="Enolase C-terminal TIM barrel" evidence="16">
    <location>
        <begin position="141"/>
        <end position="434"/>
    </location>
</feature>
<dbReference type="NCBIfam" id="TIGR01060">
    <property type="entry name" value="eno"/>
    <property type="match status" value="1"/>
</dbReference>
<comment type="cofactor">
    <cofactor evidence="12">
        <name>Mg(2+)</name>
        <dbReference type="ChEBI" id="CHEBI:18420"/>
    </cofactor>
    <text evidence="12">Binds a second Mg(2+) ion via substrate during catalysis.</text>
</comment>
<dbReference type="PRINTS" id="PR00148">
    <property type="entry name" value="ENOLASE"/>
</dbReference>
<evidence type="ECO:0000313" key="19">
    <source>
        <dbReference type="Proteomes" id="UP000294321"/>
    </source>
</evidence>
<dbReference type="InterPro" id="IPR020809">
    <property type="entry name" value="Enolase_CS"/>
</dbReference>
<evidence type="ECO:0000256" key="4">
    <source>
        <dbReference type="ARBA" id="ARBA00017068"/>
    </source>
</evidence>
<dbReference type="SFLD" id="SFLDF00002">
    <property type="entry name" value="enolase"/>
    <property type="match status" value="1"/>
</dbReference>
<dbReference type="SFLD" id="SFLDS00001">
    <property type="entry name" value="Enolase"/>
    <property type="match status" value="1"/>
</dbReference>
<dbReference type="Gene3D" id="3.30.390.10">
    <property type="entry name" value="Enolase-like, N-terminal domain"/>
    <property type="match status" value="1"/>
</dbReference>
<feature type="binding site" evidence="12 15">
    <location>
        <position position="324"/>
    </location>
    <ligand>
        <name>Mg(2+)</name>
        <dbReference type="ChEBI" id="CHEBI:18420"/>
    </ligand>
</feature>
<feature type="binding site" evidence="12">
    <location>
        <position position="379"/>
    </location>
    <ligand>
        <name>(2R)-2-phosphoglycerate</name>
        <dbReference type="ChEBI" id="CHEBI:58289"/>
    </ligand>
</feature>
<evidence type="ECO:0000256" key="15">
    <source>
        <dbReference type="PIRSR" id="PIRSR001400-3"/>
    </source>
</evidence>
<dbReference type="OrthoDB" id="9804716at2"/>
<evidence type="ECO:0000313" key="18">
    <source>
        <dbReference type="EMBL" id="QBP18282.1"/>
    </source>
</evidence>
<dbReference type="Proteomes" id="UP000294321">
    <property type="component" value="Chromosome"/>
</dbReference>
<feature type="binding site" evidence="12">
    <location>
        <position position="378"/>
    </location>
    <ligand>
        <name>(2R)-2-phosphoglycerate</name>
        <dbReference type="ChEBI" id="CHEBI:58289"/>
    </ligand>
</feature>
<feature type="binding site" evidence="12">
    <location>
        <position position="165"/>
    </location>
    <ligand>
        <name>(2R)-2-phosphoglycerate</name>
        <dbReference type="ChEBI" id="CHEBI:58289"/>
    </ligand>
</feature>
<evidence type="ECO:0000256" key="10">
    <source>
        <dbReference type="ARBA" id="ARBA00023239"/>
    </source>
</evidence>
<dbReference type="EMBL" id="CP034726">
    <property type="protein sequence ID" value="QBP18282.1"/>
    <property type="molecule type" value="Genomic_DNA"/>
</dbReference>
<evidence type="ECO:0000256" key="12">
    <source>
        <dbReference type="HAMAP-Rule" id="MF_00318"/>
    </source>
</evidence>
<dbReference type="UniPathway" id="UPA00109">
    <property type="reaction ID" value="UER00187"/>
</dbReference>
<dbReference type="FunFam" id="3.30.390.10:FF:000001">
    <property type="entry name" value="Enolase"/>
    <property type="match status" value="1"/>
</dbReference>
<feature type="binding site" evidence="14">
    <location>
        <position position="288"/>
    </location>
    <ligand>
        <name>substrate</name>
    </ligand>
</feature>
<dbReference type="SMART" id="SM01193">
    <property type="entry name" value="Enolase_N"/>
    <property type="match status" value="1"/>
</dbReference>
<comment type="pathway">
    <text evidence="1 12">Carbohydrate degradation; glycolysis; pyruvate from D-glyceraldehyde 3-phosphate: step 4/5.</text>
</comment>
<keyword evidence="9 12" id="KW-0324">Glycolysis</keyword>
<keyword evidence="7 12" id="KW-0479">Metal-binding</keyword>
<dbReference type="SUPFAM" id="SSF54826">
    <property type="entry name" value="Enolase N-terminal domain-like"/>
    <property type="match status" value="1"/>
</dbReference>
<feature type="binding site" evidence="14">
    <location>
        <position position="157"/>
    </location>
    <ligand>
        <name>substrate</name>
    </ligand>
</feature>
<dbReference type="InterPro" id="IPR000941">
    <property type="entry name" value="Enolase"/>
</dbReference>
<dbReference type="CDD" id="cd03313">
    <property type="entry name" value="enolase"/>
    <property type="match status" value="1"/>
</dbReference>
<gene>
    <name evidence="12" type="primary">eno</name>
    <name evidence="18" type="ORF">ELX58_03840</name>
</gene>
<evidence type="ECO:0000256" key="9">
    <source>
        <dbReference type="ARBA" id="ARBA00023152"/>
    </source>
</evidence>
<sequence>MRLNEVYIDRVKGREVFDSRGNPTVEADVILTDGTMGRAEVPSGASTGEREAVELRDGGTRLMGKGVLKAVNNINTKISKALHGVSPFDQRNVDSIMIKLDGTPNKAKLGANAILGVSMANCRAAADYYNEPLYRYLGGIDNELPQPFHNVINGGEHANNHIDTQEFMITPLKRKSFRDGINKIADVYHTLKNVINDAGFSTGVGDEGGFAPDFHHTEEAIEMLYKAIKDAGYKPGVDVGIAMDFAASGLYDHKTGNYKFEGKTYTPDQFGAYQKNLVKKYPAIISIEDPMGEDDWDNFAKFTKEVNSDAFAKEVGHKLQVVDDDLIVTNPKYIRKAIKLGAGNCLLIKLNQIGTVSETLEAIRLARKNNYNTMMSHRSGETGDTFVADFAVATNSGELKAGAMARSERVEKYNDILRIEEQNHGKMPLAHFPNNVDLD</sequence>
<dbReference type="GO" id="GO:0000287">
    <property type="term" value="F:magnesium ion binding"/>
    <property type="evidence" value="ECO:0007669"/>
    <property type="project" value="UniProtKB-UniRule"/>
</dbReference>
<dbReference type="GO" id="GO:0004634">
    <property type="term" value="F:phosphopyruvate hydratase activity"/>
    <property type="evidence" value="ECO:0007669"/>
    <property type="project" value="UniProtKB-UniRule"/>
</dbReference>
<feature type="binding site" evidence="14">
    <location>
        <begin position="376"/>
        <end position="379"/>
    </location>
    <ligand>
        <name>substrate</name>
    </ligand>
</feature>
<keyword evidence="8 12" id="KW-0460">Magnesium</keyword>
<dbReference type="PIRSF" id="PIRSF001400">
    <property type="entry name" value="Enolase"/>
    <property type="match status" value="1"/>
</dbReference>
<dbReference type="Pfam" id="PF00113">
    <property type="entry name" value="Enolase_C"/>
    <property type="match status" value="1"/>
</dbReference>
<dbReference type="GO" id="GO:0006096">
    <property type="term" value="P:glycolytic process"/>
    <property type="evidence" value="ECO:0007669"/>
    <property type="project" value="UniProtKB-UniRule"/>
</dbReference>
<feature type="binding site" evidence="14">
    <location>
        <position position="400"/>
    </location>
    <ligand>
        <name>substrate</name>
    </ligand>
</feature>
<dbReference type="InterPro" id="IPR020811">
    <property type="entry name" value="Enolase_N"/>
</dbReference>
<keyword evidence="6 12" id="KW-0964">Secreted</keyword>
<dbReference type="Pfam" id="PF03952">
    <property type="entry name" value="Enolase_N"/>
    <property type="match status" value="1"/>
</dbReference>
<feature type="binding site" evidence="12 15">
    <location>
        <position position="288"/>
    </location>
    <ligand>
        <name>Mg(2+)</name>
        <dbReference type="ChEBI" id="CHEBI:18420"/>
    </ligand>
</feature>
<dbReference type="GO" id="GO:0005576">
    <property type="term" value="C:extracellular region"/>
    <property type="evidence" value="ECO:0007669"/>
    <property type="project" value="UniProtKB-SubCell"/>
</dbReference>
<evidence type="ECO:0000256" key="8">
    <source>
        <dbReference type="ARBA" id="ARBA00022842"/>
    </source>
</evidence>
<name>A0A4P6ZLJ7_9LACO</name>
<evidence type="ECO:0000259" key="17">
    <source>
        <dbReference type="SMART" id="SM01193"/>
    </source>
</evidence>
<dbReference type="Gene3D" id="3.20.20.120">
    <property type="entry name" value="Enolase-like C-terminal domain"/>
    <property type="match status" value="1"/>
</dbReference>
<comment type="function">
    <text evidence="12">Catalyzes the reversible conversion of 2-phosphoglycerate (2-PG) into phosphoenolpyruvate (PEP). It is essential for the degradation of carbohydrates via glycolysis.</text>
</comment>
<evidence type="ECO:0000256" key="6">
    <source>
        <dbReference type="ARBA" id="ARBA00022525"/>
    </source>
</evidence>
<feature type="binding site" evidence="12 15">
    <location>
        <position position="244"/>
    </location>
    <ligand>
        <name>Mg(2+)</name>
        <dbReference type="ChEBI" id="CHEBI:18420"/>
    </ligand>
</feature>
<keyword evidence="5 12" id="KW-0963">Cytoplasm</keyword>
<feature type="binding site" evidence="12">
    <location>
        <position position="349"/>
    </location>
    <ligand>
        <name>(2R)-2-phosphoglycerate</name>
        <dbReference type="ChEBI" id="CHEBI:58289"/>
    </ligand>
</feature>
<dbReference type="GO" id="GO:0009986">
    <property type="term" value="C:cell surface"/>
    <property type="evidence" value="ECO:0007669"/>
    <property type="project" value="UniProtKB-SubCell"/>
</dbReference>
<dbReference type="KEGG" id="lji:ELX58_03840"/>
<dbReference type="SUPFAM" id="SSF51604">
    <property type="entry name" value="Enolase C-terminal domain-like"/>
    <property type="match status" value="1"/>
</dbReference>
<evidence type="ECO:0000256" key="3">
    <source>
        <dbReference type="ARBA" id="ARBA00012058"/>
    </source>
</evidence>
<protein>
    <recommendedName>
        <fullName evidence="4 12">Enolase</fullName>
        <ecNumber evidence="3 12">4.2.1.11</ecNumber>
    </recommendedName>
    <alternativeName>
        <fullName evidence="12">2-phospho-D-glycerate hydro-lyase</fullName>
    </alternativeName>
    <alternativeName>
        <fullName evidence="12">2-phosphoglycerate dehydratase</fullName>
    </alternativeName>
</protein>
<dbReference type="PROSITE" id="PS00164">
    <property type="entry name" value="ENOLASE"/>
    <property type="match status" value="1"/>
</dbReference>
<dbReference type="InterPro" id="IPR029017">
    <property type="entry name" value="Enolase-like_N"/>
</dbReference>
<comment type="similarity">
    <text evidence="2 12">Belongs to the enolase family.</text>
</comment>
<dbReference type="PANTHER" id="PTHR11902:SF1">
    <property type="entry name" value="ENOLASE"/>
    <property type="match status" value="1"/>
</dbReference>
<dbReference type="HAMAP" id="MF_00318">
    <property type="entry name" value="Enolase"/>
    <property type="match status" value="1"/>
</dbReference>
<keyword evidence="18" id="KW-0670">Pyruvate</keyword>
<feature type="binding site" evidence="14">
    <location>
        <position position="166"/>
    </location>
    <ligand>
        <name>substrate</name>
    </ligand>
</feature>
<evidence type="ECO:0000256" key="1">
    <source>
        <dbReference type="ARBA" id="ARBA00005031"/>
    </source>
</evidence>
<feature type="binding site" evidence="14">
    <location>
        <position position="324"/>
    </location>
    <ligand>
        <name>substrate</name>
    </ligand>
</feature>
<evidence type="ECO:0000259" key="16">
    <source>
        <dbReference type="SMART" id="SM01192"/>
    </source>
</evidence>
<organism evidence="18 19">
    <name type="scientific">Acetilactobacillus jinshanensis</name>
    <dbReference type="NCBI Taxonomy" id="1720083"/>
    <lineage>
        <taxon>Bacteria</taxon>
        <taxon>Bacillati</taxon>
        <taxon>Bacillota</taxon>
        <taxon>Bacilli</taxon>
        <taxon>Lactobacillales</taxon>
        <taxon>Lactobacillaceae</taxon>
        <taxon>Acetilactobacillus</taxon>
    </lineage>
</organism>
<evidence type="ECO:0000256" key="7">
    <source>
        <dbReference type="ARBA" id="ARBA00022723"/>
    </source>
</evidence>
<dbReference type="InterPro" id="IPR020810">
    <property type="entry name" value="Enolase_C"/>
</dbReference>
<comment type="cofactor">
    <cofactor evidence="15">
        <name>Mg(2+)</name>
        <dbReference type="ChEBI" id="CHEBI:18420"/>
    </cofactor>
    <text evidence="15">Mg(2+) is required for catalysis and for stabilizing the dimer.</text>
</comment>
<evidence type="ECO:0000256" key="2">
    <source>
        <dbReference type="ARBA" id="ARBA00009604"/>
    </source>
</evidence>
<comment type="subcellular location">
    <subcellularLocation>
        <location evidence="12">Cytoplasm</location>
    </subcellularLocation>
    <subcellularLocation>
        <location evidence="12">Secreted</location>
    </subcellularLocation>
    <subcellularLocation>
        <location evidence="12">Cell surface</location>
    </subcellularLocation>
    <text evidence="12">Fractions of enolase are present in both the cytoplasm and on the cell surface.</text>
</comment>
<accession>A0A4P6ZLJ7</accession>
<dbReference type="AlphaFoldDB" id="A0A4P6ZLJ7"/>
<dbReference type="GO" id="GO:0000015">
    <property type="term" value="C:phosphopyruvate hydratase complex"/>
    <property type="evidence" value="ECO:0007669"/>
    <property type="project" value="InterPro"/>
</dbReference>
<evidence type="ECO:0000256" key="5">
    <source>
        <dbReference type="ARBA" id="ARBA00022490"/>
    </source>
</evidence>
<dbReference type="InterPro" id="IPR036849">
    <property type="entry name" value="Enolase-like_C_sf"/>
</dbReference>
<keyword evidence="19" id="KW-1185">Reference proteome</keyword>
<comment type="catalytic activity">
    <reaction evidence="11">
        <text>(2R)-2-phosphoglycerate = phosphoenolpyruvate + H2O</text>
        <dbReference type="Rhea" id="RHEA:10164"/>
        <dbReference type="ChEBI" id="CHEBI:15377"/>
        <dbReference type="ChEBI" id="CHEBI:58289"/>
        <dbReference type="ChEBI" id="CHEBI:58702"/>
        <dbReference type="EC" id="4.2.1.11"/>
    </reaction>
    <physiologicalReaction direction="left-to-right" evidence="11">
        <dbReference type="Rhea" id="RHEA:10165"/>
    </physiologicalReaction>
</comment>
<reference evidence="19" key="1">
    <citation type="submission" date="2018-12" db="EMBL/GenBank/DDBJ databases">
        <title>A new species of lactobacillus.</title>
        <authorList>
            <person name="Jian Y."/>
            <person name="Xin L."/>
            <person name="Hong Z.J."/>
            <person name="Ming L.Z."/>
            <person name="Hong X.Z."/>
        </authorList>
    </citation>
    <scope>NUCLEOTIDE SEQUENCE [LARGE SCALE GENOMIC DNA]</scope>
    <source>
        <strain evidence="19">HSLZ-75</strain>
    </source>
</reference>
<feature type="active site" description="Proton acceptor" evidence="12 13">
    <location>
        <position position="349"/>
    </location>
</feature>
<evidence type="ECO:0000256" key="13">
    <source>
        <dbReference type="PIRSR" id="PIRSR001400-1"/>
    </source>
</evidence>
<evidence type="ECO:0000256" key="11">
    <source>
        <dbReference type="ARBA" id="ARBA00048951"/>
    </source>
</evidence>